<protein>
    <submittedName>
        <fullName evidence="1">Uncharacterized protein</fullName>
    </submittedName>
</protein>
<accession>A0A254TI08</accession>
<name>A0A254TI08_9BURK</name>
<organism evidence="1 2">
    <name type="scientific">Noviherbaspirillum denitrificans</name>
    <dbReference type="NCBI Taxonomy" id="1968433"/>
    <lineage>
        <taxon>Bacteria</taxon>
        <taxon>Pseudomonadati</taxon>
        <taxon>Pseudomonadota</taxon>
        <taxon>Betaproteobacteria</taxon>
        <taxon>Burkholderiales</taxon>
        <taxon>Oxalobacteraceae</taxon>
        <taxon>Noviherbaspirillum</taxon>
    </lineage>
</organism>
<evidence type="ECO:0000313" key="1">
    <source>
        <dbReference type="EMBL" id="OWW22276.1"/>
    </source>
</evidence>
<dbReference type="AlphaFoldDB" id="A0A254TI08"/>
<dbReference type="EMBL" id="LSTO01000001">
    <property type="protein sequence ID" value="OWW22276.1"/>
    <property type="molecule type" value="Genomic_DNA"/>
</dbReference>
<proteinExistence type="predicted"/>
<dbReference type="Proteomes" id="UP000197535">
    <property type="component" value="Unassembled WGS sequence"/>
</dbReference>
<comment type="caution">
    <text evidence="1">The sequence shown here is derived from an EMBL/GenBank/DDBJ whole genome shotgun (WGS) entry which is preliminary data.</text>
</comment>
<evidence type="ECO:0000313" key="2">
    <source>
        <dbReference type="Proteomes" id="UP000197535"/>
    </source>
</evidence>
<dbReference type="RefSeq" id="WP_088709100.1">
    <property type="nucleotide sequence ID" value="NZ_LSTO01000001.1"/>
</dbReference>
<reference evidence="1 2" key="1">
    <citation type="submission" date="2016-02" db="EMBL/GenBank/DDBJ databases">
        <authorList>
            <person name="Wen L."/>
            <person name="He K."/>
            <person name="Yang H."/>
        </authorList>
    </citation>
    <scope>NUCLEOTIDE SEQUENCE [LARGE SCALE GENOMIC DNA]</scope>
    <source>
        <strain evidence="1 2">TSA40</strain>
    </source>
</reference>
<keyword evidence="2" id="KW-1185">Reference proteome</keyword>
<sequence length="100" mass="10684">MTTLHIKDLANATELDSADMASITGGTCYYPQPSCWTPTYCPPSYGSPEKSYPSSFSFDATQQIGQSQNVENNNGNNAAFVCGITSTVNPTQSANNSINF</sequence>
<dbReference type="OrthoDB" id="8757904at2"/>
<gene>
    <name evidence="1" type="ORF">AYR66_25030</name>
</gene>